<keyword evidence="2" id="KW-0012">Acyltransferase</keyword>
<accession>A0A2W1G397</accession>
<dbReference type="Proteomes" id="UP000245464">
    <property type="component" value="Chromosome 10"/>
</dbReference>
<dbReference type="PANTHER" id="PTHR43792:SF8">
    <property type="entry name" value="[RIBOSOMAL PROTEIN US5]-ALANINE N-ACETYLTRANSFERASE"/>
    <property type="match status" value="1"/>
</dbReference>
<dbReference type="InterPro" id="IPR051531">
    <property type="entry name" value="N-acetyltransferase"/>
</dbReference>
<feature type="domain" description="N-acetyltransferase" evidence="4">
    <location>
        <begin position="37"/>
        <end position="145"/>
    </location>
</feature>
<dbReference type="PANTHER" id="PTHR43792">
    <property type="entry name" value="GNAT FAMILY, PUTATIVE (AFU_ORTHOLOGUE AFUA_3G00765)-RELATED-RELATED"/>
    <property type="match status" value="1"/>
</dbReference>
<organism evidence="5 6">
    <name type="scientific">Pyrenophora tritici-repentis</name>
    <dbReference type="NCBI Taxonomy" id="45151"/>
    <lineage>
        <taxon>Eukaryota</taxon>
        <taxon>Fungi</taxon>
        <taxon>Dikarya</taxon>
        <taxon>Ascomycota</taxon>
        <taxon>Pezizomycotina</taxon>
        <taxon>Dothideomycetes</taxon>
        <taxon>Pleosporomycetidae</taxon>
        <taxon>Pleosporales</taxon>
        <taxon>Pleosporineae</taxon>
        <taxon>Pleosporaceae</taxon>
        <taxon>Pyrenophora</taxon>
    </lineage>
</organism>
<dbReference type="InterPro" id="IPR000182">
    <property type="entry name" value="GNAT_dom"/>
</dbReference>
<evidence type="ECO:0000313" key="5">
    <source>
        <dbReference type="EMBL" id="KAF7565470.1"/>
    </source>
</evidence>
<proteinExistence type="inferred from homology"/>
<evidence type="ECO:0000256" key="3">
    <source>
        <dbReference type="ARBA" id="ARBA00038502"/>
    </source>
</evidence>
<name>A0A2W1G397_9PLEO</name>
<gene>
    <name evidence="5" type="ORF">PtrM4_049040</name>
</gene>
<evidence type="ECO:0000256" key="1">
    <source>
        <dbReference type="ARBA" id="ARBA00022679"/>
    </source>
</evidence>
<comment type="caution">
    <text evidence="5">The sequence shown here is derived from an EMBL/GenBank/DDBJ whole genome shotgun (WGS) entry which is preliminary data.</text>
</comment>
<dbReference type="EMBL" id="NQIK02000010">
    <property type="protein sequence ID" value="KAF7565470.1"/>
    <property type="molecule type" value="Genomic_DNA"/>
</dbReference>
<dbReference type="Pfam" id="PF13302">
    <property type="entry name" value="Acetyltransf_3"/>
    <property type="match status" value="1"/>
</dbReference>
<dbReference type="Gene3D" id="3.40.630.30">
    <property type="match status" value="1"/>
</dbReference>
<evidence type="ECO:0000313" key="6">
    <source>
        <dbReference type="Proteomes" id="UP000245464"/>
    </source>
</evidence>
<dbReference type="GO" id="GO:0016747">
    <property type="term" value="F:acyltransferase activity, transferring groups other than amino-acyl groups"/>
    <property type="evidence" value="ECO:0007669"/>
    <property type="project" value="InterPro"/>
</dbReference>
<evidence type="ECO:0000259" key="4">
    <source>
        <dbReference type="Pfam" id="PF13302"/>
    </source>
</evidence>
<protein>
    <submittedName>
        <fullName evidence="5">GCN5-related N-acetyltransferase</fullName>
    </submittedName>
</protein>
<dbReference type="AlphaFoldDB" id="A0A2W1G397"/>
<dbReference type="KEGG" id="ptrr:90954939"/>
<evidence type="ECO:0000256" key="2">
    <source>
        <dbReference type="ARBA" id="ARBA00023315"/>
    </source>
</evidence>
<dbReference type="InterPro" id="IPR016181">
    <property type="entry name" value="Acyl_CoA_acyltransferase"/>
</dbReference>
<dbReference type="SUPFAM" id="SSF55729">
    <property type="entry name" value="Acyl-CoA N-acyltransferases (Nat)"/>
    <property type="match status" value="1"/>
</dbReference>
<reference evidence="5" key="1">
    <citation type="journal article" date="2018" name="BMC Genomics">
        <title>Comparative genomics of the wheat fungal pathogen Pyrenophora tritici-repentis reveals chromosomal variations and genome plasticity.</title>
        <authorList>
            <person name="Moolhuijzen P."/>
            <person name="See P.T."/>
            <person name="Hane J.K."/>
            <person name="Shi G."/>
            <person name="Liu Z."/>
            <person name="Oliver R.P."/>
            <person name="Moffat C.S."/>
        </authorList>
    </citation>
    <scope>NUCLEOTIDE SEQUENCE [LARGE SCALE GENOMIC DNA]</scope>
    <source>
        <strain evidence="5">M4</strain>
    </source>
</reference>
<keyword evidence="1 5" id="KW-0808">Transferase</keyword>
<comment type="similarity">
    <text evidence="3">Belongs to the acetyltransferase family. RimJ subfamily.</text>
</comment>
<dbReference type="RefSeq" id="XP_065959360.1">
    <property type="nucleotide sequence ID" value="XM_066104796.1"/>
</dbReference>
<sequence>MASQTTPVNPAAMESQLEITNKQKDQTLPSPIMTTSRLIIRPMCLEDAPWTSLHANDPLVTKYMALSFPNPYTLQSAETWIRVNMVRPYQEHFVVCEVSSPDVVIGGIGLKPGVDVSVHTAELGFWIGRAHWGKGYTTEVLRAFTK</sequence>
<dbReference type="GeneID" id="90954939"/>